<name>A0A5E4PSZ5_9NEOP</name>
<dbReference type="GO" id="GO:0006412">
    <property type="term" value="P:translation"/>
    <property type="evidence" value="ECO:0007669"/>
    <property type="project" value="InterPro"/>
</dbReference>
<dbReference type="SMART" id="SM01393">
    <property type="entry name" value="Ribosomal_L32e"/>
    <property type="match status" value="1"/>
</dbReference>
<evidence type="ECO:0000256" key="1">
    <source>
        <dbReference type="ARBA" id="ARBA00008431"/>
    </source>
</evidence>
<gene>
    <name evidence="5" type="ORF">LSINAPIS_LOCUS2378</name>
</gene>
<dbReference type="SUPFAM" id="SSF52042">
    <property type="entry name" value="Ribosomal protein L32e"/>
    <property type="match status" value="1"/>
</dbReference>
<dbReference type="EMBL" id="FZQP02000471">
    <property type="protein sequence ID" value="VVC89195.1"/>
    <property type="molecule type" value="Genomic_DNA"/>
</dbReference>
<proteinExistence type="inferred from homology"/>
<sequence length="140" mass="16809">MAIKPIVYVYRQTIVKKRTERFIRHQTDRYDKFKRNWRKPRGIDNRVRRHFKGQYLMPSIGYGSNKKTCHMLSNGFKKVLVHNVKELDILMMRNRKYCVEIPHGVSSKKRKLFVERAQQLTVAIEVLEFPIVTRTRSPFS</sequence>
<accession>A0A5E4PSZ5</accession>
<keyword evidence="6" id="KW-1185">Reference proteome</keyword>
<dbReference type="GO" id="GO:0003735">
    <property type="term" value="F:structural constituent of ribosome"/>
    <property type="evidence" value="ECO:0007669"/>
    <property type="project" value="InterPro"/>
</dbReference>
<dbReference type="Pfam" id="PF01655">
    <property type="entry name" value="Ribosomal_L32e"/>
    <property type="match status" value="1"/>
</dbReference>
<evidence type="ECO:0000313" key="5">
    <source>
        <dbReference type="EMBL" id="VVC89195.1"/>
    </source>
</evidence>
<dbReference type="Proteomes" id="UP000324832">
    <property type="component" value="Unassembled WGS sequence"/>
</dbReference>
<comment type="similarity">
    <text evidence="1">Belongs to the eukaryotic ribosomal protein eL32 family.</text>
</comment>
<evidence type="ECO:0000256" key="2">
    <source>
        <dbReference type="ARBA" id="ARBA00022980"/>
    </source>
</evidence>
<evidence type="ECO:0000313" key="6">
    <source>
        <dbReference type="Proteomes" id="UP000324832"/>
    </source>
</evidence>
<reference evidence="5 6" key="1">
    <citation type="submission" date="2017-07" db="EMBL/GenBank/DDBJ databases">
        <authorList>
            <person name="Talla V."/>
            <person name="Backstrom N."/>
        </authorList>
    </citation>
    <scope>NUCLEOTIDE SEQUENCE [LARGE SCALE GENOMIC DNA]</scope>
</reference>
<dbReference type="AlphaFoldDB" id="A0A5E4PSZ5"/>
<dbReference type="PANTHER" id="PTHR23413:SF1">
    <property type="entry name" value="RIBOSOMAL PROTEIN L32"/>
    <property type="match status" value="1"/>
</dbReference>
<protein>
    <recommendedName>
        <fullName evidence="4">60S ribosomal protein L32</fullName>
    </recommendedName>
</protein>
<keyword evidence="2" id="KW-0689">Ribosomal protein</keyword>
<dbReference type="InterPro" id="IPR001515">
    <property type="entry name" value="Ribosomal_eL32"/>
</dbReference>
<dbReference type="InterPro" id="IPR018263">
    <property type="entry name" value="Ribosomal_eL32_CS"/>
</dbReference>
<dbReference type="PANTHER" id="PTHR23413">
    <property type="entry name" value="60S RIBOSOMAL PROTEIN L32 AND DNA-DIRECTED RNA POLYMERASE II, SUBUNIT N"/>
    <property type="match status" value="1"/>
</dbReference>
<organism evidence="5 6">
    <name type="scientific">Leptidea sinapis</name>
    <dbReference type="NCBI Taxonomy" id="189913"/>
    <lineage>
        <taxon>Eukaryota</taxon>
        <taxon>Metazoa</taxon>
        <taxon>Ecdysozoa</taxon>
        <taxon>Arthropoda</taxon>
        <taxon>Hexapoda</taxon>
        <taxon>Insecta</taxon>
        <taxon>Pterygota</taxon>
        <taxon>Neoptera</taxon>
        <taxon>Endopterygota</taxon>
        <taxon>Lepidoptera</taxon>
        <taxon>Glossata</taxon>
        <taxon>Ditrysia</taxon>
        <taxon>Papilionoidea</taxon>
        <taxon>Pieridae</taxon>
        <taxon>Dismorphiinae</taxon>
        <taxon>Leptidea</taxon>
    </lineage>
</organism>
<dbReference type="CDD" id="cd00513">
    <property type="entry name" value="Ribosomal_L32_L32e"/>
    <property type="match status" value="1"/>
</dbReference>
<dbReference type="GO" id="GO:0022625">
    <property type="term" value="C:cytosolic large ribosomal subunit"/>
    <property type="evidence" value="ECO:0007669"/>
    <property type="project" value="TreeGrafter"/>
</dbReference>
<evidence type="ECO:0000256" key="4">
    <source>
        <dbReference type="ARBA" id="ARBA00035335"/>
    </source>
</evidence>
<evidence type="ECO:0000256" key="3">
    <source>
        <dbReference type="ARBA" id="ARBA00023274"/>
    </source>
</evidence>
<keyword evidence="3" id="KW-0687">Ribonucleoprotein</keyword>
<dbReference type="InterPro" id="IPR036351">
    <property type="entry name" value="Ribosomal_eL32_sf"/>
</dbReference>
<dbReference type="PROSITE" id="PS00580">
    <property type="entry name" value="RIBOSOMAL_L32E"/>
    <property type="match status" value="1"/>
</dbReference>